<dbReference type="Pfam" id="PF00582">
    <property type="entry name" value="Usp"/>
    <property type="match status" value="1"/>
</dbReference>
<dbReference type="Proteomes" id="UP000673691">
    <property type="component" value="Unassembled WGS sequence"/>
</dbReference>
<accession>A0A8H8DGT9</accession>
<evidence type="ECO:0000313" key="2">
    <source>
        <dbReference type="EMBL" id="KAG5457940.1"/>
    </source>
</evidence>
<feature type="non-terminal residue" evidence="2">
    <location>
        <position position="45"/>
    </location>
</feature>
<proteinExistence type="predicted"/>
<dbReference type="PANTHER" id="PTHR31964:SF113">
    <property type="entry name" value="USPA DOMAIN-CONTAINING PROTEIN"/>
    <property type="match status" value="1"/>
</dbReference>
<dbReference type="InterPro" id="IPR006016">
    <property type="entry name" value="UspA"/>
</dbReference>
<dbReference type="Gene3D" id="3.40.50.620">
    <property type="entry name" value="HUPs"/>
    <property type="match status" value="1"/>
</dbReference>
<dbReference type="PANTHER" id="PTHR31964">
    <property type="entry name" value="ADENINE NUCLEOTIDE ALPHA HYDROLASES-LIKE SUPERFAMILY PROTEIN"/>
    <property type="match status" value="1"/>
</dbReference>
<reference evidence="2 3" key="1">
    <citation type="journal article" name="Sci. Rep.">
        <title>Genome-scale phylogenetic analyses confirm Olpidium as the closest living zoosporic fungus to the non-flagellated, terrestrial fungi.</title>
        <authorList>
            <person name="Chang Y."/>
            <person name="Rochon D."/>
            <person name="Sekimoto S."/>
            <person name="Wang Y."/>
            <person name="Chovatia M."/>
            <person name="Sandor L."/>
            <person name="Salamov A."/>
            <person name="Grigoriev I.V."/>
            <person name="Stajich J.E."/>
            <person name="Spatafora J.W."/>
        </authorList>
    </citation>
    <scope>NUCLEOTIDE SEQUENCE [LARGE SCALE GENOMIC DNA]</scope>
    <source>
        <strain evidence="2">S191</strain>
    </source>
</reference>
<protein>
    <recommendedName>
        <fullName evidence="1">UspA domain-containing protein</fullName>
    </recommendedName>
</protein>
<feature type="domain" description="UspA" evidence="1">
    <location>
        <begin position="1"/>
        <end position="30"/>
    </location>
</feature>
<gene>
    <name evidence="2" type="ORF">BJ554DRAFT_1935</name>
</gene>
<dbReference type="OrthoDB" id="843225at2759"/>
<name>A0A8H8DGT9_9FUNG</name>
<evidence type="ECO:0000259" key="1">
    <source>
        <dbReference type="Pfam" id="PF00582"/>
    </source>
</evidence>
<dbReference type="AlphaFoldDB" id="A0A8H8DGT9"/>
<comment type="caution">
    <text evidence="2">The sequence shown here is derived from an EMBL/GenBank/DDBJ whole genome shotgun (WGS) entry which is preliminary data.</text>
</comment>
<organism evidence="2 3">
    <name type="scientific">Olpidium bornovanus</name>
    <dbReference type="NCBI Taxonomy" id="278681"/>
    <lineage>
        <taxon>Eukaryota</taxon>
        <taxon>Fungi</taxon>
        <taxon>Fungi incertae sedis</taxon>
        <taxon>Olpidiomycota</taxon>
        <taxon>Olpidiomycotina</taxon>
        <taxon>Olpidiomycetes</taxon>
        <taxon>Olpidiales</taxon>
        <taxon>Olpidiaceae</taxon>
        <taxon>Olpidium</taxon>
    </lineage>
</organism>
<sequence length="45" mass="4882">MGSRGMGAIKRTLLGSVSDYCVHHLPIPVVRKLALFAASTFFFSV</sequence>
<dbReference type="InterPro" id="IPR014729">
    <property type="entry name" value="Rossmann-like_a/b/a_fold"/>
</dbReference>
<dbReference type="EMBL" id="JAEFCI010009231">
    <property type="protein sequence ID" value="KAG5457940.1"/>
    <property type="molecule type" value="Genomic_DNA"/>
</dbReference>
<dbReference type="SUPFAM" id="SSF52402">
    <property type="entry name" value="Adenine nucleotide alpha hydrolases-like"/>
    <property type="match status" value="1"/>
</dbReference>
<evidence type="ECO:0000313" key="3">
    <source>
        <dbReference type="Proteomes" id="UP000673691"/>
    </source>
</evidence>
<keyword evidence="3" id="KW-1185">Reference proteome</keyword>